<dbReference type="Proteomes" id="UP000272051">
    <property type="component" value="Unassembled WGS sequence"/>
</dbReference>
<evidence type="ECO:0000313" key="2">
    <source>
        <dbReference type="EMBL" id="RLE50171.1"/>
    </source>
</evidence>
<sequence>TNPYEWTNGIAKYNYLRQNSLLGKTIALSYADEEHVENAKYGYYMARILGLAGWAFSPKLVYAQGGDVIRLDVYEVGVPISSPILNYAGKNATRTFTSGEVVVDLAAPSLKIPFQYVYYEIEGRPPSQSALTSDDVKPGANSNIVSYAYASTPKGLYVYLKATGTSVTCFHIYINYDGDNSTGYGPSWLEDFGAEYMVEVWSDGSFAGLYKYTGSGGNWRWLQLTSDISFNLTSTGSTYELELIVPASVQGNDIYEEKSSKLNIAVNVNWNDDSYLRHNKLIEPKPTAPTIYDEEDLFTNYIARVTEMLVEKSYAAAFTDAPSTIASGLANYTICVPYPSISKVTKFGSALQKMDTPTFSGEGYYVEPHDNFSKVTVVVKHSSPVTIMVYKGPSTVGFGGVFEPISLAHQITMSALIFMLMPLSIALIRRLLKSPPPLQRRS</sequence>
<gene>
    <name evidence="2" type="ORF">DRJ33_07615</name>
</gene>
<evidence type="ECO:0000313" key="3">
    <source>
        <dbReference type="Proteomes" id="UP000272051"/>
    </source>
</evidence>
<feature type="transmembrane region" description="Helical" evidence="1">
    <location>
        <begin position="411"/>
        <end position="432"/>
    </location>
</feature>
<dbReference type="EMBL" id="QMQX01000179">
    <property type="protein sequence ID" value="RLE50171.1"/>
    <property type="molecule type" value="Genomic_DNA"/>
</dbReference>
<accession>A0A497ETB9</accession>
<reference evidence="2 3" key="1">
    <citation type="submission" date="2018-06" db="EMBL/GenBank/DDBJ databases">
        <title>Extensive metabolic versatility and redundancy in microbially diverse, dynamic hydrothermal sediments.</title>
        <authorList>
            <person name="Dombrowski N."/>
            <person name="Teske A."/>
            <person name="Baker B.J."/>
        </authorList>
    </citation>
    <scope>NUCLEOTIDE SEQUENCE [LARGE SCALE GENOMIC DNA]</scope>
    <source>
        <strain evidence="2">B34_G17</strain>
    </source>
</reference>
<protein>
    <submittedName>
        <fullName evidence="2">Uncharacterized protein</fullName>
    </submittedName>
</protein>
<dbReference type="AlphaFoldDB" id="A0A497ETB9"/>
<comment type="caution">
    <text evidence="2">The sequence shown here is derived from an EMBL/GenBank/DDBJ whole genome shotgun (WGS) entry which is preliminary data.</text>
</comment>
<keyword evidence="1" id="KW-1133">Transmembrane helix</keyword>
<evidence type="ECO:0000256" key="1">
    <source>
        <dbReference type="SAM" id="Phobius"/>
    </source>
</evidence>
<name>A0A497ETB9_9CREN</name>
<keyword evidence="1" id="KW-0812">Transmembrane</keyword>
<organism evidence="2 3">
    <name type="scientific">Thermoproteota archaeon</name>
    <dbReference type="NCBI Taxonomy" id="2056631"/>
    <lineage>
        <taxon>Archaea</taxon>
        <taxon>Thermoproteota</taxon>
    </lineage>
</organism>
<keyword evidence="1" id="KW-0472">Membrane</keyword>
<proteinExistence type="predicted"/>
<feature type="non-terminal residue" evidence="2">
    <location>
        <position position="1"/>
    </location>
</feature>